<feature type="domain" description="HTH LytTR-type" evidence="3">
    <location>
        <begin position="132"/>
        <end position="231"/>
    </location>
</feature>
<dbReference type="Proteomes" id="UP000030111">
    <property type="component" value="Unassembled WGS sequence"/>
</dbReference>
<comment type="caution">
    <text evidence="4">The sequence shown here is derived from an EMBL/GenBank/DDBJ whole genome shotgun (WGS) entry which is preliminary data.</text>
</comment>
<evidence type="ECO:0000256" key="1">
    <source>
        <dbReference type="PROSITE-ProRule" id="PRU00169"/>
    </source>
</evidence>
<accession>A0A0A2MK95</accession>
<evidence type="ECO:0000313" key="5">
    <source>
        <dbReference type="Proteomes" id="UP000030111"/>
    </source>
</evidence>
<dbReference type="InterPro" id="IPR011006">
    <property type="entry name" value="CheY-like_superfamily"/>
</dbReference>
<feature type="domain" description="Response regulatory" evidence="2">
    <location>
        <begin position="6"/>
        <end position="117"/>
    </location>
</feature>
<keyword evidence="5" id="KW-1185">Reference proteome</keyword>
<dbReference type="Gene3D" id="3.40.50.2300">
    <property type="match status" value="1"/>
</dbReference>
<dbReference type="OrthoDB" id="2168082at2"/>
<dbReference type="GO" id="GO:0000156">
    <property type="term" value="F:phosphorelay response regulator activity"/>
    <property type="evidence" value="ECO:0007669"/>
    <property type="project" value="InterPro"/>
</dbReference>
<dbReference type="RefSeq" id="WP_026989745.1">
    <property type="nucleotide sequence ID" value="NZ_AUGP01000001.1"/>
</dbReference>
<dbReference type="PROSITE" id="PS50930">
    <property type="entry name" value="HTH_LYTTR"/>
    <property type="match status" value="1"/>
</dbReference>
<dbReference type="SMART" id="SM00448">
    <property type="entry name" value="REC"/>
    <property type="match status" value="1"/>
</dbReference>
<dbReference type="PANTHER" id="PTHR37299">
    <property type="entry name" value="TRANSCRIPTIONAL REGULATOR-RELATED"/>
    <property type="match status" value="1"/>
</dbReference>
<dbReference type="PROSITE" id="PS50110">
    <property type="entry name" value="RESPONSE_REGULATORY"/>
    <property type="match status" value="1"/>
</dbReference>
<evidence type="ECO:0000259" key="2">
    <source>
        <dbReference type="PROSITE" id="PS50110"/>
    </source>
</evidence>
<feature type="modified residue" description="4-aspartylphosphate" evidence="1">
    <location>
        <position position="57"/>
    </location>
</feature>
<dbReference type="InterPro" id="IPR007492">
    <property type="entry name" value="LytTR_DNA-bd_dom"/>
</dbReference>
<dbReference type="SUPFAM" id="SSF52172">
    <property type="entry name" value="CheY-like"/>
    <property type="match status" value="1"/>
</dbReference>
<sequence length="231" mass="25303">MGLTYKCLIADDEVPAHLVIQSHIKNTPGLEFAASASNGKEALQLLEQQRFDIVFLDINMPIVTGIELMQQLPIRPATIITTAYSDYALDAFKYDAVDYLVKPISLAAFAKAVEKAKIFCDAKALPPNKTTLQLKTAKGTIAMPTADIVYIESYGNYLKVYVVDKQMPVVVYGALSAIAADLDVNFIRVHKSFIINTLHAQTIAGQEVRLSNGSVIPVGRKYQILLNSIGK</sequence>
<dbReference type="Pfam" id="PF04397">
    <property type="entry name" value="LytTR"/>
    <property type="match status" value="1"/>
</dbReference>
<dbReference type="SMART" id="SM00850">
    <property type="entry name" value="LytTR"/>
    <property type="match status" value="1"/>
</dbReference>
<reference evidence="4 5" key="1">
    <citation type="submission" date="2013-09" db="EMBL/GenBank/DDBJ databases">
        <authorList>
            <person name="Zeng Z."/>
            <person name="Chen C."/>
        </authorList>
    </citation>
    <scope>NUCLEOTIDE SEQUENCE [LARGE SCALE GENOMIC DNA]</scope>
    <source>
        <strain evidence="4 5">WB 4.1-42</strain>
    </source>
</reference>
<dbReference type="Pfam" id="PF00072">
    <property type="entry name" value="Response_reg"/>
    <property type="match status" value="1"/>
</dbReference>
<organism evidence="4 5">
    <name type="scientific">Flavobacterium subsaxonicum WB 4.1-42 = DSM 21790</name>
    <dbReference type="NCBI Taxonomy" id="1121898"/>
    <lineage>
        <taxon>Bacteria</taxon>
        <taxon>Pseudomonadati</taxon>
        <taxon>Bacteroidota</taxon>
        <taxon>Flavobacteriia</taxon>
        <taxon>Flavobacteriales</taxon>
        <taxon>Flavobacteriaceae</taxon>
        <taxon>Flavobacterium</taxon>
    </lineage>
</organism>
<dbReference type="eggNOG" id="COG3279">
    <property type="taxonomic scope" value="Bacteria"/>
</dbReference>
<dbReference type="InterPro" id="IPR001789">
    <property type="entry name" value="Sig_transdc_resp-reg_receiver"/>
</dbReference>
<dbReference type="AlphaFoldDB" id="A0A0A2MK95"/>
<evidence type="ECO:0000313" key="4">
    <source>
        <dbReference type="EMBL" id="KGO91918.1"/>
    </source>
</evidence>
<gene>
    <name evidence="4" type="ORF">Q766_14840</name>
</gene>
<dbReference type="PANTHER" id="PTHR37299:SF1">
    <property type="entry name" value="STAGE 0 SPORULATION PROTEIN A HOMOLOG"/>
    <property type="match status" value="1"/>
</dbReference>
<protein>
    <submittedName>
        <fullName evidence="4">LytTR family transcriptional regulator</fullName>
    </submittedName>
</protein>
<dbReference type="GO" id="GO:0003677">
    <property type="term" value="F:DNA binding"/>
    <property type="evidence" value="ECO:0007669"/>
    <property type="project" value="InterPro"/>
</dbReference>
<evidence type="ECO:0000259" key="3">
    <source>
        <dbReference type="PROSITE" id="PS50930"/>
    </source>
</evidence>
<name>A0A0A2MK95_9FLAO</name>
<proteinExistence type="predicted"/>
<dbReference type="STRING" id="1121898.GCA_000422725_03645"/>
<dbReference type="Gene3D" id="2.40.50.1020">
    <property type="entry name" value="LytTr DNA-binding domain"/>
    <property type="match status" value="1"/>
</dbReference>
<keyword evidence="1" id="KW-0597">Phosphoprotein</keyword>
<dbReference type="InterPro" id="IPR046947">
    <property type="entry name" value="LytR-like"/>
</dbReference>
<dbReference type="EMBL" id="JRLY01000013">
    <property type="protein sequence ID" value="KGO91918.1"/>
    <property type="molecule type" value="Genomic_DNA"/>
</dbReference>